<dbReference type="GO" id="GO:0015031">
    <property type="term" value="P:protein transport"/>
    <property type="evidence" value="ECO:0007669"/>
    <property type="project" value="UniProtKB-KW"/>
</dbReference>
<comment type="function">
    <text evidence="11">Required for selective autophagic degradation of the nucleus (nucleophagy) as well as for mitophagy which contributes to regulate mitochondrial quantity and quality by eliminating the mitochondria to a basal level to fulfill cellular energy requirements and preventing excess ROS production.</text>
</comment>
<feature type="region of interest" description="Disordered" evidence="12">
    <location>
        <begin position="658"/>
        <end position="744"/>
    </location>
</feature>
<comment type="subcellular location">
    <subcellularLocation>
        <location evidence="11">Nucleus</location>
    </subcellularLocation>
    <subcellularLocation>
        <location evidence="11">Cytoplasm</location>
    </subcellularLocation>
    <subcellularLocation>
        <location evidence="1">Preautophagosomal structure</location>
    </subcellularLocation>
</comment>
<evidence type="ECO:0000313" key="15">
    <source>
        <dbReference type="Proteomes" id="UP001217754"/>
    </source>
</evidence>
<comment type="catalytic activity">
    <reaction evidence="10">
        <text>[protein]-C-terminal L-amino acid-glycyl-phosphatidylethanolamide + H2O = [protein]-C-terminal L-amino acid-glycine + a 1,2-diacyl-sn-glycero-3-phosphoethanolamine</text>
        <dbReference type="Rhea" id="RHEA:67548"/>
        <dbReference type="Rhea" id="RHEA-COMP:17323"/>
        <dbReference type="Rhea" id="RHEA-COMP:17324"/>
        <dbReference type="ChEBI" id="CHEBI:15377"/>
        <dbReference type="ChEBI" id="CHEBI:64612"/>
        <dbReference type="ChEBI" id="CHEBI:172940"/>
        <dbReference type="ChEBI" id="CHEBI:172941"/>
    </reaction>
    <physiologicalReaction direction="left-to-right" evidence="10">
        <dbReference type="Rhea" id="RHEA:67549"/>
    </physiologicalReaction>
</comment>
<dbReference type="InterPro" id="IPR005078">
    <property type="entry name" value="Peptidase_C54"/>
</dbReference>
<dbReference type="GO" id="GO:0035973">
    <property type="term" value="P:aggrephagy"/>
    <property type="evidence" value="ECO:0007669"/>
    <property type="project" value="TreeGrafter"/>
</dbReference>
<feature type="compositionally biased region" description="Basic and acidic residues" evidence="12">
    <location>
        <begin position="82"/>
        <end position="91"/>
    </location>
</feature>
<comment type="similarity">
    <text evidence="2 11">Belongs to the peptidase C54 family.</text>
</comment>
<keyword evidence="6 11" id="KW-0378">Hydrolase</keyword>
<keyword evidence="9" id="KW-0072">Autophagy</keyword>
<dbReference type="AlphaFoldDB" id="A0AAF0JB67"/>
<feature type="compositionally biased region" description="Basic and acidic residues" evidence="12">
    <location>
        <begin position="658"/>
        <end position="672"/>
    </location>
</feature>
<feature type="region of interest" description="Disordered" evidence="12">
    <location>
        <begin position="1"/>
        <end position="92"/>
    </location>
</feature>
<evidence type="ECO:0000256" key="6">
    <source>
        <dbReference type="ARBA" id="ARBA00022801"/>
    </source>
</evidence>
<feature type="region of interest" description="Disordered" evidence="12">
    <location>
        <begin position="289"/>
        <end position="309"/>
    </location>
</feature>
<dbReference type="PANTHER" id="PTHR22624:SF49">
    <property type="entry name" value="CYSTEINE PROTEASE"/>
    <property type="match status" value="1"/>
</dbReference>
<keyword evidence="15" id="KW-1185">Reference proteome</keyword>
<dbReference type="GO" id="GO:0019786">
    <property type="term" value="F:protein-phosphatidylethanolamide deconjugating activity"/>
    <property type="evidence" value="ECO:0007669"/>
    <property type="project" value="InterPro"/>
</dbReference>
<evidence type="ECO:0000256" key="5">
    <source>
        <dbReference type="ARBA" id="ARBA00022670"/>
    </source>
</evidence>
<dbReference type="EMBL" id="CP119961">
    <property type="protein sequence ID" value="WFD39569.1"/>
    <property type="molecule type" value="Genomic_DNA"/>
</dbReference>
<keyword evidence="3" id="KW-0813">Transport</keyword>
<keyword evidence="5 11" id="KW-0645">Protease</keyword>
<protein>
    <recommendedName>
        <fullName evidence="11">Cysteine protease</fullName>
        <ecNumber evidence="11">3.4.22.-</ecNumber>
    </recommendedName>
</protein>
<proteinExistence type="inferred from homology"/>
<reference evidence="14" key="1">
    <citation type="submission" date="2023-03" db="EMBL/GenBank/DDBJ databases">
        <title>Mating type loci evolution in Malassezia.</title>
        <authorList>
            <person name="Coelho M.A."/>
        </authorList>
    </citation>
    <scope>NUCLEOTIDE SEQUENCE</scope>
    <source>
        <strain evidence="14">CBS 9431</strain>
    </source>
</reference>
<dbReference type="GO" id="GO:0034727">
    <property type="term" value="P:piecemeal microautophagy of the nucleus"/>
    <property type="evidence" value="ECO:0007669"/>
    <property type="project" value="TreeGrafter"/>
</dbReference>
<evidence type="ECO:0000256" key="9">
    <source>
        <dbReference type="ARBA" id="ARBA00023006"/>
    </source>
</evidence>
<dbReference type="GeneID" id="85226199"/>
<evidence type="ECO:0000256" key="4">
    <source>
        <dbReference type="ARBA" id="ARBA00022490"/>
    </source>
</evidence>
<keyword evidence="7" id="KW-0788">Thiol protease</keyword>
<evidence type="ECO:0000256" key="12">
    <source>
        <dbReference type="SAM" id="MobiDB-lite"/>
    </source>
</evidence>
<feature type="region of interest" description="Disordered" evidence="12">
    <location>
        <begin position="116"/>
        <end position="143"/>
    </location>
</feature>
<keyword evidence="4 11" id="KW-0963">Cytoplasm</keyword>
<dbReference type="GO" id="GO:0016485">
    <property type="term" value="P:protein processing"/>
    <property type="evidence" value="ECO:0007669"/>
    <property type="project" value="TreeGrafter"/>
</dbReference>
<dbReference type="InterPro" id="IPR046792">
    <property type="entry name" value="Peptidase_C54_cat"/>
</dbReference>
<feature type="domain" description="Peptidase C54 catalytic" evidence="13">
    <location>
        <begin position="245"/>
        <end position="800"/>
    </location>
</feature>
<evidence type="ECO:0000256" key="8">
    <source>
        <dbReference type="ARBA" id="ARBA00022927"/>
    </source>
</evidence>
<feature type="compositionally biased region" description="Low complexity" evidence="12">
    <location>
        <begin position="712"/>
        <end position="722"/>
    </location>
</feature>
<organism evidence="14 15">
    <name type="scientific">Malassezia japonica</name>
    <dbReference type="NCBI Taxonomy" id="223818"/>
    <lineage>
        <taxon>Eukaryota</taxon>
        <taxon>Fungi</taxon>
        <taxon>Dikarya</taxon>
        <taxon>Basidiomycota</taxon>
        <taxon>Ustilaginomycotina</taxon>
        <taxon>Malasseziomycetes</taxon>
        <taxon>Malasseziales</taxon>
        <taxon>Malasseziaceae</taxon>
        <taxon>Malassezia</taxon>
    </lineage>
</organism>
<evidence type="ECO:0000256" key="11">
    <source>
        <dbReference type="RuleBase" id="RU363115"/>
    </source>
</evidence>
<keyword evidence="8" id="KW-0653">Protein transport</keyword>
<gene>
    <name evidence="14" type="primary">ATG4</name>
    <name evidence="14" type="ORF">MJAP1_002548</name>
</gene>
<sequence>MSGRAEEESASSEAHTTPTRASSRKDKRRINKIRDLPRRLSLSRESRPSPHAMSPMESSSPVRSETLSESAAVSAGMGHRHTVSEDVRADEPGSEAAIPRRIVQWINRVANSSEESAVVESEETPLSIPTGPETNKHVQRRRHHRITRPVTTDTSNGVLSRLGDRLAQGRVPSLLWQMTTESLRPRAQGSDQGVWLLGMYHGPTETRPAPESTETSSTSTESGKEPSEGSSDTSEVRRRRAWRAALEHDVSSVVWCTYRSNFPPIAHDGYIGADEEAAAAAVSAATEELCSAPPEEEAPPASPQESTTQTLTRVLLHPGEVLYSSAATRDWLLQQLESRGWQLPGLLAQLPVATGVQSRQEHATPAVVASSLRAILGAVEHDVLFAVRPLAASVPIARLRDSLVSHLGGQSGLPGLWCFVSALYESVSSITRPSGLTTDAGWGCMLRTAQSMLANALLRVHFGRAWRMPPMADGKVQWRSADEHAKYARMLSFFLDDPSGACPFGIHRLAAEGKRLGVDVGAWFGPSTAASVLRNLAEGVQCGLAIVATNDGMVYLDEVRHAAEHDGVWARPVLILVAQRLGLDAVPAQYRAALKHTFTFPQSMGVAGGRPGSSLYFIGCQRDQLLYLDPHTSRPAIPFRHPPPSLRGVDVLPACKPQEKALLRGSSEEGRRKGGTARDGVNEEGVNANGAMDSAKHGTTNGTTAGAKESATDGTTDGAAASADKEDAARAVRANEVAKPAGPPSAAELLTSWYCHAYSTNELATYHCPNTHLMSLSMVDPSMLFGFLVRSESELGDFVERVQRLSAPLFGVAETRPTYDDVESEPEWADAV</sequence>
<name>A0AAF0JB67_9BASI</name>
<feature type="compositionally biased region" description="Low complexity" evidence="12">
    <location>
        <begin position="203"/>
        <end position="221"/>
    </location>
</feature>
<dbReference type="GO" id="GO:0000407">
    <property type="term" value="C:phagophore assembly site"/>
    <property type="evidence" value="ECO:0007669"/>
    <property type="project" value="UniProtKB-SubCell"/>
</dbReference>
<feature type="region of interest" description="Disordered" evidence="12">
    <location>
        <begin position="198"/>
        <end position="236"/>
    </location>
</feature>
<accession>A0AAF0JB67</accession>
<dbReference type="EC" id="3.4.22.-" evidence="11"/>
<dbReference type="GO" id="GO:0005634">
    <property type="term" value="C:nucleus"/>
    <property type="evidence" value="ECO:0007669"/>
    <property type="project" value="UniProtKB-SubCell"/>
</dbReference>
<evidence type="ECO:0000256" key="1">
    <source>
        <dbReference type="ARBA" id="ARBA00004329"/>
    </source>
</evidence>
<dbReference type="GO" id="GO:0000423">
    <property type="term" value="P:mitophagy"/>
    <property type="evidence" value="ECO:0007669"/>
    <property type="project" value="TreeGrafter"/>
</dbReference>
<dbReference type="SUPFAM" id="SSF54001">
    <property type="entry name" value="Cysteine proteinases"/>
    <property type="match status" value="1"/>
</dbReference>
<evidence type="ECO:0000313" key="14">
    <source>
        <dbReference type="EMBL" id="WFD39569.1"/>
    </source>
</evidence>
<evidence type="ECO:0000256" key="7">
    <source>
        <dbReference type="ARBA" id="ARBA00022807"/>
    </source>
</evidence>
<evidence type="ECO:0000256" key="10">
    <source>
        <dbReference type="ARBA" id="ARBA00029362"/>
    </source>
</evidence>
<dbReference type="RefSeq" id="XP_060122466.1">
    <property type="nucleotide sequence ID" value="XM_060266483.1"/>
</dbReference>
<feature type="compositionally biased region" description="Basic and acidic residues" evidence="12">
    <location>
        <begin position="32"/>
        <end position="48"/>
    </location>
</feature>
<dbReference type="GO" id="GO:0000045">
    <property type="term" value="P:autophagosome assembly"/>
    <property type="evidence" value="ECO:0007669"/>
    <property type="project" value="TreeGrafter"/>
</dbReference>
<evidence type="ECO:0000259" key="13">
    <source>
        <dbReference type="Pfam" id="PF03416"/>
    </source>
</evidence>
<dbReference type="Pfam" id="PF03416">
    <property type="entry name" value="Peptidase_C54"/>
    <property type="match status" value="1"/>
</dbReference>
<dbReference type="GO" id="GO:0004197">
    <property type="term" value="F:cysteine-type endopeptidase activity"/>
    <property type="evidence" value="ECO:0007669"/>
    <property type="project" value="TreeGrafter"/>
</dbReference>
<dbReference type="PANTHER" id="PTHR22624">
    <property type="entry name" value="CYSTEINE PROTEASE ATG4"/>
    <property type="match status" value="1"/>
</dbReference>
<evidence type="ECO:0000256" key="3">
    <source>
        <dbReference type="ARBA" id="ARBA00022448"/>
    </source>
</evidence>
<dbReference type="Proteomes" id="UP001217754">
    <property type="component" value="Chromosome 4"/>
</dbReference>
<evidence type="ECO:0000256" key="2">
    <source>
        <dbReference type="ARBA" id="ARBA00010958"/>
    </source>
</evidence>
<feature type="compositionally biased region" description="Polar residues" evidence="12">
    <location>
        <begin position="56"/>
        <end position="71"/>
    </location>
</feature>
<keyword evidence="11" id="KW-0539">Nucleus</keyword>
<dbReference type="InterPro" id="IPR038765">
    <property type="entry name" value="Papain-like_cys_pep_sf"/>
</dbReference>